<name>B9LXF3_HALLT</name>
<dbReference type="Proteomes" id="UP000000740">
    <property type="component" value="Plasmid pHLAC01"/>
</dbReference>
<organism evidence="2 3">
    <name type="scientific">Halorubrum lacusprofundi (strain ATCC 49239 / DSM 5036 / JCM 8891 / ACAM 34)</name>
    <dbReference type="NCBI Taxonomy" id="416348"/>
    <lineage>
        <taxon>Archaea</taxon>
        <taxon>Methanobacteriati</taxon>
        <taxon>Methanobacteriota</taxon>
        <taxon>Stenosarchaea group</taxon>
        <taxon>Halobacteria</taxon>
        <taxon>Halobacteriales</taxon>
        <taxon>Haloferacaceae</taxon>
        <taxon>Halorubrum</taxon>
    </lineage>
</organism>
<dbReference type="EMBL" id="CP001367">
    <property type="protein sequence ID" value="ACM59144.1"/>
    <property type="molecule type" value="Genomic_DNA"/>
</dbReference>
<sequence>MLKMLRKLFGDVVGDESSNPDETEDEETEDERFETPPMEEILEANQTADEL</sequence>
<evidence type="ECO:0000313" key="2">
    <source>
        <dbReference type="EMBL" id="ACM59144.1"/>
    </source>
</evidence>
<feature type="compositionally biased region" description="Acidic residues" evidence="1">
    <location>
        <begin position="18"/>
        <end position="32"/>
    </location>
</feature>
<keyword evidence="3" id="KW-1185">Reference proteome</keyword>
<gene>
    <name evidence="2" type="ordered locus">Hlac_3642</name>
</gene>
<dbReference type="AlphaFoldDB" id="B9LXF3"/>
<protein>
    <submittedName>
        <fullName evidence="2">Uncharacterized protein</fullName>
    </submittedName>
</protein>
<proteinExistence type="predicted"/>
<reference evidence="2 3" key="1">
    <citation type="journal article" date="2016" name="Stand. Genomic Sci.">
        <title>Complete genome sequence of the Antarctic Halorubrum lacusprofundi type strain ACAM 34.</title>
        <authorList>
            <person name="Anderson I.J."/>
            <person name="DasSarma P."/>
            <person name="Lucas S."/>
            <person name="Copeland A."/>
            <person name="Lapidus A."/>
            <person name="Del Rio T.G."/>
            <person name="Tice H."/>
            <person name="Dalin E."/>
            <person name="Bruce D.C."/>
            <person name="Goodwin L."/>
            <person name="Pitluck S."/>
            <person name="Sims D."/>
            <person name="Brettin T.S."/>
            <person name="Detter J.C."/>
            <person name="Han C.S."/>
            <person name="Larimer F."/>
            <person name="Hauser L."/>
            <person name="Land M."/>
            <person name="Ivanova N."/>
            <person name="Richardson P."/>
            <person name="Cavicchioli R."/>
            <person name="DasSarma S."/>
            <person name="Woese C.R."/>
            <person name="Kyrpides N.C."/>
        </authorList>
    </citation>
    <scope>NUCLEOTIDE SEQUENCE [LARGE SCALE GENOMIC DNA]</scope>
    <source>
        <strain evidence="3">ATCC 49239 / DSM 5036 / JCM 8891 / ACAM 34</strain>
    </source>
</reference>
<evidence type="ECO:0000313" key="3">
    <source>
        <dbReference type="Proteomes" id="UP000000740"/>
    </source>
</evidence>
<evidence type="ECO:0000256" key="1">
    <source>
        <dbReference type="SAM" id="MobiDB-lite"/>
    </source>
</evidence>
<feature type="region of interest" description="Disordered" evidence="1">
    <location>
        <begin position="1"/>
        <end position="51"/>
    </location>
</feature>
<dbReference type="HOGENOM" id="CLU_3094000_0_0_2"/>
<dbReference type="GeneID" id="42369533"/>
<accession>B9LXF3</accession>
<keyword evidence="2" id="KW-0614">Plasmid</keyword>
<dbReference type="KEGG" id="hla:Hlac_3642"/>
<geneLocation type="plasmid" evidence="2 3">
    <name>pHLAC01</name>
</geneLocation>
<dbReference type="RefSeq" id="WP_012660329.1">
    <property type="nucleotide sequence ID" value="NC_012030.1"/>
</dbReference>